<dbReference type="Proteomes" id="UP001166293">
    <property type="component" value="Unassembled WGS sequence"/>
</dbReference>
<proteinExistence type="predicted"/>
<organism evidence="1 2">
    <name type="scientific">Thalassococcus arenae</name>
    <dbReference type="NCBI Taxonomy" id="2851652"/>
    <lineage>
        <taxon>Bacteria</taxon>
        <taxon>Pseudomonadati</taxon>
        <taxon>Pseudomonadota</taxon>
        <taxon>Alphaproteobacteria</taxon>
        <taxon>Rhodobacterales</taxon>
        <taxon>Roseobacteraceae</taxon>
        <taxon>Thalassococcus</taxon>
    </lineage>
</organism>
<evidence type="ECO:0000313" key="2">
    <source>
        <dbReference type="Proteomes" id="UP001166293"/>
    </source>
</evidence>
<evidence type="ECO:0000313" key="1">
    <source>
        <dbReference type="EMBL" id="MBV2358687.1"/>
    </source>
</evidence>
<dbReference type="EMBL" id="JAHRWL010000001">
    <property type="protein sequence ID" value="MBV2358687.1"/>
    <property type="molecule type" value="Genomic_DNA"/>
</dbReference>
<gene>
    <name evidence="1" type="ORF">KUH32_02790</name>
</gene>
<dbReference type="Pfam" id="PF10670">
    <property type="entry name" value="DUF4198"/>
    <property type="match status" value="1"/>
</dbReference>
<sequence length="262" mass="28538">MAWAIAVVLAAPAAAHEFWIDAEAWQVAPGENLKAALRVGEKMEGGSYAYIPPDFTRFEIAMGDAIFPVEGRAGDRPALNMAIPGEGLAVVAHVTKDYRLTYTEWQKFVDFCEHKDFAWAIDRHRARGLPETGFRELYSRHGKSLIGVGAAQGQDRALGLLTEVVANANPYTDDLSAGFPVTVLFDGAPRVDTQVELFEKAPDGTVAVTLHRTDGDGRAVLPVRPGHVYLVDAVVMRPLEPAEDGDPVWESLWASLTFAVPQ</sequence>
<name>A0ABS6N3T6_9RHOB</name>
<dbReference type="InterPro" id="IPR019613">
    <property type="entry name" value="DUF4198"/>
</dbReference>
<protein>
    <submittedName>
        <fullName evidence="1">DUF4198 domain-containing protein</fullName>
    </submittedName>
</protein>
<reference evidence="1" key="1">
    <citation type="submission" date="2021-06" db="EMBL/GenBank/DDBJ databases">
        <title>Thalassococcus sp. CAU 1522 isolated from sea sand, Republic of Korea.</title>
        <authorList>
            <person name="Kim W."/>
        </authorList>
    </citation>
    <scope>NUCLEOTIDE SEQUENCE</scope>
    <source>
        <strain evidence="1">CAU 1522</strain>
    </source>
</reference>
<accession>A0ABS6N3T6</accession>
<comment type="caution">
    <text evidence="1">The sequence shown here is derived from an EMBL/GenBank/DDBJ whole genome shotgun (WGS) entry which is preliminary data.</text>
</comment>
<keyword evidence="2" id="KW-1185">Reference proteome</keyword>